<dbReference type="PATRIC" id="fig|1123360.3.peg.787"/>
<feature type="domain" description="HTH cro/C1-type" evidence="1">
    <location>
        <begin position="20"/>
        <end position="74"/>
    </location>
</feature>
<dbReference type="Gene3D" id="1.10.260.40">
    <property type="entry name" value="lambda repressor-like DNA-binding domains"/>
    <property type="match status" value="1"/>
</dbReference>
<dbReference type="CDD" id="cd00093">
    <property type="entry name" value="HTH_XRE"/>
    <property type="match status" value="1"/>
</dbReference>
<dbReference type="OrthoDB" id="5659783at2"/>
<evidence type="ECO:0000313" key="3">
    <source>
        <dbReference type="Proteomes" id="UP000015351"/>
    </source>
</evidence>
<dbReference type="SMART" id="SM00530">
    <property type="entry name" value="HTH_XRE"/>
    <property type="match status" value="1"/>
</dbReference>
<protein>
    <submittedName>
        <fullName evidence="2">DNA-binding protein, putative</fullName>
    </submittedName>
</protein>
<sequence>MMDDHDTYFSNENATFGDRVAAARDAQGLTQEDFAKKLGVKLKTVRGWEDDVDEPRANRLSMMSGMLNVSMRWLLTGEGNGLDAPVGEVELSGDVKDILLEMRRTKAEFARLADHLGQLEKRLGKLLRTPE</sequence>
<dbReference type="AlphaFoldDB" id="S9RTD9"/>
<gene>
    <name evidence="2" type="ORF">thalar_00796</name>
</gene>
<dbReference type="eggNOG" id="COG1813">
    <property type="taxonomic scope" value="Bacteria"/>
</dbReference>
<keyword evidence="2" id="KW-0238">DNA-binding</keyword>
<accession>S9RTD9</accession>
<reference evidence="3" key="1">
    <citation type="journal article" date="2013" name="Stand. Genomic Sci.">
        <title>Genome sequence of the Litoreibacter arenae type strain (DSM 19593(T)), a member of the Roseobacter clade isolated from sea sand.</title>
        <authorList>
            <person name="Riedel T."/>
            <person name="Fiebig A."/>
            <person name="Petersen J."/>
            <person name="Gronow S."/>
            <person name="Kyrpides N.C."/>
            <person name="Goker M."/>
            <person name="Klenk H.P."/>
        </authorList>
    </citation>
    <scope>NUCLEOTIDE SEQUENCE [LARGE SCALE GENOMIC DNA]</scope>
    <source>
        <strain evidence="3">DSM 19593</strain>
    </source>
</reference>
<comment type="caution">
    <text evidence="2">The sequence shown here is derived from an EMBL/GenBank/DDBJ whole genome shotgun (WGS) entry which is preliminary data.</text>
</comment>
<keyword evidence="3" id="KW-1185">Reference proteome</keyword>
<dbReference type="STRING" id="1123360.thalar_00796"/>
<dbReference type="PROSITE" id="PS50943">
    <property type="entry name" value="HTH_CROC1"/>
    <property type="match status" value="1"/>
</dbReference>
<evidence type="ECO:0000313" key="2">
    <source>
        <dbReference type="EMBL" id="EPX81345.1"/>
    </source>
</evidence>
<dbReference type="InterPro" id="IPR010982">
    <property type="entry name" value="Lambda_DNA-bd_dom_sf"/>
</dbReference>
<dbReference type="Pfam" id="PF01381">
    <property type="entry name" value="HTH_3"/>
    <property type="match status" value="1"/>
</dbReference>
<proteinExistence type="predicted"/>
<dbReference type="InterPro" id="IPR001387">
    <property type="entry name" value="Cro/C1-type_HTH"/>
</dbReference>
<dbReference type="SUPFAM" id="SSF47413">
    <property type="entry name" value="lambda repressor-like DNA-binding domains"/>
    <property type="match status" value="1"/>
</dbReference>
<evidence type="ECO:0000259" key="1">
    <source>
        <dbReference type="PROSITE" id="PS50943"/>
    </source>
</evidence>
<organism evidence="2 3">
    <name type="scientific">Litoreibacter arenae DSM 19593</name>
    <dbReference type="NCBI Taxonomy" id="1123360"/>
    <lineage>
        <taxon>Bacteria</taxon>
        <taxon>Pseudomonadati</taxon>
        <taxon>Pseudomonadota</taxon>
        <taxon>Alphaproteobacteria</taxon>
        <taxon>Rhodobacterales</taxon>
        <taxon>Roseobacteraceae</taxon>
        <taxon>Litoreibacter</taxon>
    </lineage>
</organism>
<name>S9RTD9_9RHOB</name>
<dbReference type="HOGENOM" id="CLU_066192_6_0_5"/>
<dbReference type="GO" id="GO:0003677">
    <property type="term" value="F:DNA binding"/>
    <property type="evidence" value="ECO:0007669"/>
    <property type="project" value="UniProtKB-KW"/>
</dbReference>
<dbReference type="EMBL" id="AONI01000006">
    <property type="protein sequence ID" value="EPX81345.1"/>
    <property type="molecule type" value="Genomic_DNA"/>
</dbReference>
<dbReference type="Proteomes" id="UP000015351">
    <property type="component" value="Unassembled WGS sequence"/>
</dbReference>